<feature type="transmembrane region" description="Helical" evidence="1">
    <location>
        <begin position="52"/>
        <end position="71"/>
    </location>
</feature>
<feature type="transmembrane region" description="Helical" evidence="1">
    <location>
        <begin position="261"/>
        <end position="282"/>
    </location>
</feature>
<name>A0A4Q7NYX2_9FLAO</name>
<sequence>MSNSSNRLHYIDAIRAFAILMMLQGHFVYALLSDEFRDRTSTIYTVWEYFRGITAPTFFTITGFVFIFLLLKNKVQGLKNPRVAKGIKRALKLICWGYLLRLSLYALFSGKINASFLMVDVLQCIGLSLLLLIGTYVLMHRFNLRILQYTFLTIGFVIFLVHPWYDKVALPNFPEAIANYLTSIYGSVFTIFPWFGYVCFGGFLAIIFKRFGEQPKFYPFITSLLFAAGFALILFSSPLLVWLHEFTGVELFQAVAYNNFLYMRLGDVFVLFGIFITLKKLFTNPLITKIGSRTLSIYIIHFFILYGTWTGLGLSKFLSRSLSGYQVIGGALLFIFTVCFIVLTYYKNEDRLLRIKNVSTQYLLDLLVNAKDQILNSSSIKVVQSSYRAIKQRF</sequence>
<evidence type="ECO:0000259" key="2">
    <source>
        <dbReference type="Pfam" id="PF01757"/>
    </source>
</evidence>
<organism evidence="3 4">
    <name type="scientific">Aquimarina brevivitae</name>
    <dbReference type="NCBI Taxonomy" id="323412"/>
    <lineage>
        <taxon>Bacteria</taxon>
        <taxon>Pseudomonadati</taxon>
        <taxon>Bacteroidota</taxon>
        <taxon>Flavobacteriia</taxon>
        <taxon>Flavobacteriales</taxon>
        <taxon>Flavobacteriaceae</taxon>
        <taxon>Aquimarina</taxon>
    </lineage>
</organism>
<evidence type="ECO:0000313" key="4">
    <source>
        <dbReference type="Proteomes" id="UP000292262"/>
    </source>
</evidence>
<feature type="transmembrane region" description="Helical" evidence="1">
    <location>
        <begin position="220"/>
        <end position="241"/>
    </location>
</feature>
<keyword evidence="1" id="KW-0472">Membrane</keyword>
<comment type="caution">
    <text evidence="3">The sequence shown here is derived from an EMBL/GenBank/DDBJ whole genome shotgun (WGS) entry which is preliminary data.</text>
</comment>
<keyword evidence="1" id="KW-1133">Transmembrane helix</keyword>
<accession>A0A4Q7NYX2</accession>
<dbReference type="GO" id="GO:0016747">
    <property type="term" value="F:acyltransferase activity, transferring groups other than amino-acyl groups"/>
    <property type="evidence" value="ECO:0007669"/>
    <property type="project" value="InterPro"/>
</dbReference>
<keyword evidence="4" id="KW-1185">Reference proteome</keyword>
<evidence type="ECO:0000313" key="3">
    <source>
        <dbReference type="EMBL" id="RZS92250.1"/>
    </source>
</evidence>
<gene>
    <name evidence="3" type="ORF">EV197_2886</name>
</gene>
<dbReference type="InterPro" id="IPR002656">
    <property type="entry name" value="Acyl_transf_3_dom"/>
</dbReference>
<dbReference type="AlphaFoldDB" id="A0A4Q7NYX2"/>
<feature type="transmembrane region" description="Helical" evidence="1">
    <location>
        <begin position="294"/>
        <end position="312"/>
    </location>
</feature>
<protein>
    <submittedName>
        <fullName evidence="3">Putative membrane protein</fullName>
    </submittedName>
</protein>
<dbReference type="RefSeq" id="WP_130287413.1">
    <property type="nucleotide sequence ID" value="NZ_SGXE01000004.1"/>
</dbReference>
<proteinExistence type="predicted"/>
<feature type="transmembrane region" description="Helical" evidence="1">
    <location>
        <begin position="91"/>
        <end position="108"/>
    </location>
</feature>
<feature type="transmembrane region" description="Helical" evidence="1">
    <location>
        <begin position="114"/>
        <end position="139"/>
    </location>
</feature>
<feature type="transmembrane region" description="Helical" evidence="1">
    <location>
        <begin position="324"/>
        <end position="346"/>
    </location>
</feature>
<keyword evidence="1" id="KW-0812">Transmembrane</keyword>
<feature type="domain" description="Acyltransferase 3" evidence="2">
    <location>
        <begin position="9"/>
        <end position="344"/>
    </location>
</feature>
<feature type="transmembrane region" description="Helical" evidence="1">
    <location>
        <begin position="146"/>
        <end position="165"/>
    </location>
</feature>
<dbReference type="OrthoDB" id="1418407at2"/>
<evidence type="ECO:0000256" key="1">
    <source>
        <dbReference type="SAM" id="Phobius"/>
    </source>
</evidence>
<dbReference type="Pfam" id="PF01757">
    <property type="entry name" value="Acyl_transf_3"/>
    <property type="match status" value="1"/>
</dbReference>
<reference evidence="3 4" key="1">
    <citation type="submission" date="2019-02" db="EMBL/GenBank/DDBJ databases">
        <title>Genomic Encyclopedia of Type Strains, Phase IV (KMG-IV): sequencing the most valuable type-strain genomes for metagenomic binning, comparative biology and taxonomic classification.</title>
        <authorList>
            <person name="Goeker M."/>
        </authorList>
    </citation>
    <scope>NUCLEOTIDE SEQUENCE [LARGE SCALE GENOMIC DNA]</scope>
    <source>
        <strain evidence="3 4">DSM 17196</strain>
    </source>
</reference>
<feature type="transmembrane region" description="Helical" evidence="1">
    <location>
        <begin position="12"/>
        <end position="32"/>
    </location>
</feature>
<dbReference type="Proteomes" id="UP000292262">
    <property type="component" value="Unassembled WGS sequence"/>
</dbReference>
<dbReference type="EMBL" id="SGXE01000004">
    <property type="protein sequence ID" value="RZS92250.1"/>
    <property type="molecule type" value="Genomic_DNA"/>
</dbReference>
<feature type="transmembrane region" description="Helical" evidence="1">
    <location>
        <begin position="185"/>
        <end position="208"/>
    </location>
</feature>